<gene>
    <name evidence="1" type="ORF">PAP18089_01016</name>
</gene>
<reference evidence="1 2" key="1">
    <citation type="submission" date="2019-08" db="EMBL/GenBank/DDBJ databases">
        <authorList>
            <person name="Peeters C."/>
        </authorList>
    </citation>
    <scope>NUCLEOTIDE SEQUENCE [LARGE SCALE GENOMIC DNA]</scope>
    <source>
        <strain evidence="1 2">LMG 18089</strain>
    </source>
</reference>
<dbReference type="Proteomes" id="UP000364291">
    <property type="component" value="Unassembled WGS sequence"/>
</dbReference>
<evidence type="ECO:0000313" key="2">
    <source>
        <dbReference type="Proteomes" id="UP000364291"/>
    </source>
</evidence>
<proteinExistence type="predicted"/>
<organism evidence="1 2">
    <name type="scientific">Pandoraea apista</name>
    <dbReference type="NCBI Taxonomy" id="93218"/>
    <lineage>
        <taxon>Bacteria</taxon>
        <taxon>Pseudomonadati</taxon>
        <taxon>Pseudomonadota</taxon>
        <taxon>Betaproteobacteria</taxon>
        <taxon>Burkholderiales</taxon>
        <taxon>Burkholderiaceae</taxon>
        <taxon>Pandoraea</taxon>
    </lineage>
</organism>
<evidence type="ECO:0000313" key="1">
    <source>
        <dbReference type="EMBL" id="VVG70058.1"/>
    </source>
</evidence>
<dbReference type="EMBL" id="CABPSX010000001">
    <property type="protein sequence ID" value="VVG70058.1"/>
    <property type="molecule type" value="Genomic_DNA"/>
</dbReference>
<accession>A0A5E5P0H6</accession>
<sequence length="38" mass="4136">MNSKKPPDGRLFFMTAALTGFVFALADQKNVCTISTTL</sequence>
<name>A0A5E5P0H6_9BURK</name>
<protein>
    <submittedName>
        <fullName evidence="1">Uncharacterized protein</fullName>
    </submittedName>
</protein>
<dbReference type="AlphaFoldDB" id="A0A5E5P0H6"/>